<reference evidence="1 2" key="1">
    <citation type="submission" date="2019-05" db="EMBL/GenBank/DDBJ databases">
        <authorList>
            <consortium name="GenomeTrakr network: Whole genome sequencing for foodborne pathogen traceback"/>
        </authorList>
    </citation>
    <scope>NUCLEOTIDE SEQUENCE [LARGE SCALE GENOMIC DNA]</scope>
    <source>
        <strain evidence="1 2">CFSAN000522</strain>
    </source>
</reference>
<gene>
    <name evidence="1" type="ORF">CFSAN000522_16305</name>
</gene>
<proteinExistence type="predicted"/>
<dbReference type="AlphaFoldDB" id="A0A5Y7AKD9"/>
<name>A0A5Y7AKD9_SALIN</name>
<sequence length="227" mass="26767">MNKLSRKSFESNLIDCLEHRLSGQGYFKEKLLGDTYLKREYENDVFWRLKISLCNKTFPYNFLDAVSVEHHELTLTLMSLLDSSLKNSWRCITGNHVRNYWQPANPVTIDSEDDMDLFVDRYLLALHITEAEFLRLYSDVQEVIRRCLMFYTKWPKGMGPFDTALCLIAYGLKYNNNDYIQIGSDRIYEKRNWGHSDSVRYIPFFIRNKMIHEGKANGELLPYQGSS</sequence>
<dbReference type="Proteomes" id="UP000427205">
    <property type="component" value="Unassembled WGS sequence"/>
</dbReference>
<protein>
    <submittedName>
        <fullName evidence="1">Uncharacterized protein</fullName>
    </submittedName>
</protein>
<dbReference type="EMBL" id="AAJEDC010000010">
    <property type="protein sequence ID" value="ECK9502813.1"/>
    <property type="molecule type" value="Genomic_DNA"/>
</dbReference>
<accession>A0A5Y7AKD9</accession>
<organism evidence="1 2">
    <name type="scientific">Salmonella enterica subsp. enterica serovar Infantis str. CFSAN000522</name>
    <dbReference type="NCBI Taxonomy" id="1299258"/>
    <lineage>
        <taxon>Bacteria</taxon>
        <taxon>Pseudomonadati</taxon>
        <taxon>Pseudomonadota</taxon>
        <taxon>Gammaproteobacteria</taxon>
        <taxon>Enterobacterales</taxon>
        <taxon>Enterobacteriaceae</taxon>
        <taxon>Salmonella</taxon>
    </lineage>
</organism>
<comment type="caution">
    <text evidence="1">The sequence shown here is derived from an EMBL/GenBank/DDBJ whole genome shotgun (WGS) entry which is preliminary data.</text>
</comment>
<evidence type="ECO:0000313" key="1">
    <source>
        <dbReference type="EMBL" id="ECK9502813.1"/>
    </source>
</evidence>
<evidence type="ECO:0000313" key="2">
    <source>
        <dbReference type="Proteomes" id="UP000427205"/>
    </source>
</evidence>